<dbReference type="GO" id="GO:0005634">
    <property type="term" value="C:nucleus"/>
    <property type="evidence" value="ECO:0007669"/>
    <property type="project" value="UniProtKB-SubCell"/>
</dbReference>
<dbReference type="GO" id="GO:0006397">
    <property type="term" value="P:mRNA processing"/>
    <property type="evidence" value="ECO:0007669"/>
    <property type="project" value="UniProtKB-KW"/>
</dbReference>
<dbReference type="InterPro" id="IPR014891">
    <property type="entry name" value="DWNN_domain"/>
</dbReference>
<dbReference type="PROSITE" id="PS50158">
    <property type="entry name" value="ZF_CCHC"/>
    <property type="match status" value="1"/>
</dbReference>
<evidence type="ECO:0000256" key="8">
    <source>
        <dbReference type="SAM" id="MobiDB-lite"/>
    </source>
</evidence>
<dbReference type="SUPFAM" id="SSF57850">
    <property type="entry name" value="RING/U-box"/>
    <property type="match status" value="1"/>
</dbReference>
<keyword evidence="6" id="KW-0539">Nucleus</keyword>
<evidence type="ECO:0000313" key="13">
    <source>
        <dbReference type="Proteomes" id="UP000235392"/>
    </source>
</evidence>
<dbReference type="InterPro" id="IPR001841">
    <property type="entry name" value="Znf_RING"/>
</dbReference>
<dbReference type="Gene3D" id="3.10.20.90">
    <property type="entry name" value="Phosphatidylinositol 3-kinase Catalytic Subunit, Chain A, domain 1"/>
    <property type="match status" value="1"/>
</dbReference>
<evidence type="ECO:0000259" key="11">
    <source>
        <dbReference type="PROSITE" id="PS51282"/>
    </source>
</evidence>
<comment type="subcellular location">
    <subcellularLocation>
        <location evidence="1">Nucleus</location>
    </subcellularLocation>
</comment>
<organism evidence="12 13">
    <name type="scientific">Puccinia coronata f. sp. avenae</name>
    <dbReference type="NCBI Taxonomy" id="200324"/>
    <lineage>
        <taxon>Eukaryota</taxon>
        <taxon>Fungi</taxon>
        <taxon>Dikarya</taxon>
        <taxon>Basidiomycota</taxon>
        <taxon>Pucciniomycotina</taxon>
        <taxon>Pucciniomycetes</taxon>
        <taxon>Pucciniales</taxon>
        <taxon>Pucciniaceae</taxon>
        <taxon>Puccinia</taxon>
    </lineage>
</organism>
<dbReference type="InterPro" id="IPR001878">
    <property type="entry name" value="Znf_CCHC"/>
</dbReference>
<evidence type="ECO:0000313" key="12">
    <source>
        <dbReference type="EMBL" id="PLW49114.1"/>
    </source>
</evidence>
<dbReference type="SMART" id="SM01180">
    <property type="entry name" value="DWNN"/>
    <property type="match status" value="1"/>
</dbReference>
<feature type="compositionally biased region" description="Low complexity" evidence="8">
    <location>
        <begin position="202"/>
        <end position="232"/>
    </location>
</feature>
<feature type="compositionally biased region" description="Basic and acidic residues" evidence="8">
    <location>
        <begin position="446"/>
        <end position="470"/>
    </location>
</feature>
<dbReference type="GO" id="GO:0016567">
    <property type="term" value="P:protein ubiquitination"/>
    <property type="evidence" value="ECO:0007669"/>
    <property type="project" value="InterPro"/>
</dbReference>
<feature type="region of interest" description="Disordered" evidence="8">
    <location>
        <begin position="428"/>
        <end position="510"/>
    </location>
</feature>
<evidence type="ECO:0000256" key="6">
    <source>
        <dbReference type="ARBA" id="ARBA00023242"/>
    </source>
</evidence>
<keyword evidence="3" id="KW-0479">Metal-binding</keyword>
<dbReference type="Pfam" id="PF13696">
    <property type="entry name" value="zf-CCHC_2"/>
    <property type="match status" value="1"/>
</dbReference>
<dbReference type="Pfam" id="PF08783">
    <property type="entry name" value="DWNN"/>
    <property type="match status" value="1"/>
</dbReference>
<dbReference type="GO" id="GO:0003676">
    <property type="term" value="F:nucleic acid binding"/>
    <property type="evidence" value="ECO:0007669"/>
    <property type="project" value="InterPro"/>
</dbReference>
<gene>
    <name evidence="12" type="ORF">PCASD_03021</name>
</gene>
<dbReference type="Gene3D" id="4.10.60.10">
    <property type="entry name" value="Zinc finger, CCHC-type"/>
    <property type="match status" value="1"/>
</dbReference>
<feature type="domain" description="RING-type" evidence="9">
    <location>
        <begin position="341"/>
        <end position="381"/>
    </location>
</feature>
<keyword evidence="2" id="KW-0507">mRNA processing</keyword>
<dbReference type="EMBL" id="PGCI01000018">
    <property type="protein sequence ID" value="PLW49114.1"/>
    <property type="molecule type" value="Genomic_DNA"/>
</dbReference>
<evidence type="ECO:0000256" key="3">
    <source>
        <dbReference type="ARBA" id="ARBA00022723"/>
    </source>
</evidence>
<feature type="region of interest" description="Disordered" evidence="8">
    <location>
        <begin position="827"/>
        <end position="886"/>
    </location>
</feature>
<dbReference type="AlphaFoldDB" id="A0A2N5VGK0"/>
<feature type="region of interest" description="Disordered" evidence="8">
    <location>
        <begin position="95"/>
        <end position="236"/>
    </location>
</feature>
<evidence type="ECO:0000256" key="4">
    <source>
        <dbReference type="ARBA" id="ARBA00022771"/>
    </source>
</evidence>
<comment type="caution">
    <text evidence="12">The sequence shown here is derived from an EMBL/GenBank/DDBJ whole genome shotgun (WGS) entry which is preliminary data.</text>
</comment>
<feature type="region of interest" description="Disordered" evidence="8">
    <location>
        <begin position="522"/>
        <end position="551"/>
    </location>
</feature>
<protein>
    <recommendedName>
        <fullName evidence="14">RING-type domain-containing protein</fullName>
    </recommendedName>
</protein>
<reference evidence="12 13" key="1">
    <citation type="submission" date="2017-11" db="EMBL/GenBank/DDBJ databases">
        <title>De novo assembly and phasing of dikaryotic genomes from two isolates of Puccinia coronata f. sp. avenae, the causal agent of oat crown rust.</title>
        <authorList>
            <person name="Miller M.E."/>
            <person name="Zhang Y."/>
            <person name="Omidvar V."/>
            <person name="Sperschneider J."/>
            <person name="Schwessinger B."/>
            <person name="Raley C."/>
            <person name="Palmer J.M."/>
            <person name="Garnica D."/>
            <person name="Upadhyaya N."/>
            <person name="Rathjen J."/>
            <person name="Taylor J.M."/>
            <person name="Park R.F."/>
            <person name="Dodds P.N."/>
            <person name="Hirsch C.D."/>
            <person name="Kianian S.F."/>
            <person name="Figueroa M."/>
        </authorList>
    </citation>
    <scope>NUCLEOTIDE SEQUENCE [LARGE SCALE GENOMIC DNA]</scope>
    <source>
        <strain evidence="12">12SD80</strain>
    </source>
</reference>
<dbReference type="InterPro" id="IPR033489">
    <property type="entry name" value="RBBP6"/>
</dbReference>
<evidence type="ECO:0000259" key="10">
    <source>
        <dbReference type="PROSITE" id="PS50158"/>
    </source>
</evidence>
<evidence type="ECO:0000256" key="1">
    <source>
        <dbReference type="ARBA" id="ARBA00004123"/>
    </source>
</evidence>
<proteinExistence type="predicted"/>
<evidence type="ECO:0000259" key="9">
    <source>
        <dbReference type="PROSITE" id="PS50089"/>
    </source>
</evidence>
<feature type="compositionally biased region" description="Polar residues" evidence="8">
    <location>
        <begin position="95"/>
        <end position="105"/>
    </location>
</feature>
<dbReference type="SMART" id="SM00343">
    <property type="entry name" value="ZnF_C2HC"/>
    <property type="match status" value="1"/>
</dbReference>
<keyword evidence="4 7" id="KW-0863">Zinc-finger</keyword>
<keyword evidence="5" id="KW-0862">Zinc</keyword>
<dbReference type="PROSITE" id="PS51282">
    <property type="entry name" value="DWNN"/>
    <property type="match status" value="1"/>
</dbReference>
<dbReference type="InterPro" id="IPR036875">
    <property type="entry name" value="Znf_CCHC_sf"/>
</dbReference>
<evidence type="ECO:0000256" key="5">
    <source>
        <dbReference type="ARBA" id="ARBA00022833"/>
    </source>
</evidence>
<feature type="compositionally biased region" description="Basic residues" evidence="8">
    <location>
        <begin position="858"/>
        <end position="868"/>
    </location>
</feature>
<dbReference type="PROSITE" id="PS50089">
    <property type="entry name" value="ZF_RING_2"/>
    <property type="match status" value="1"/>
</dbReference>
<evidence type="ECO:0000256" key="7">
    <source>
        <dbReference type="PROSITE-ProRule" id="PRU00047"/>
    </source>
</evidence>
<dbReference type="InterPro" id="IPR013083">
    <property type="entry name" value="Znf_RING/FYVE/PHD"/>
</dbReference>
<dbReference type="GO" id="GO:0006511">
    <property type="term" value="P:ubiquitin-dependent protein catabolic process"/>
    <property type="evidence" value="ECO:0007669"/>
    <property type="project" value="TreeGrafter"/>
</dbReference>
<feature type="domain" description="DWNN" evidence="11">
    <location>
        <begin position="5"/>
        <end position="78"/>
    </location>
</feature>
<sequence length="886" mass="95808">MSGHVYYRFKSQKEFQRIIFEGIGISVWDLKREIIQESKMGKGTDFDFAIYNADTDEEYANDHTIIPRSSSVIARRLPPKRPGHGNAQQYVGVNLTGSNSRTNPPLTAHVDWRGGGAISKDFRNRTETRSTNPPTEPPHPTPILSGGERDSEAESMAAMFAAQDQQWQKTQETMATAPRVGRNMGFRERGGGPHRLMKGRENGSLNSPSGPGSSTHPTPPNSNGNTGQHQPHSPAPPPQGYICYRCGQKGHWIHACPTNDNPDFEGRPRIKRTTGIPKSFLQKVESGKPVDGQNVMVTSDGSFVIAKPDNATWKQHKSVVVKNLSAADIENQRPSDPDLVCALCLKLLKNCVKMVCCSSSFCESCISNYLKSHSSVCPECETKVSFNTSSSSSSSSTSNNNKAFIIDDERRKRSDDYIQEILKISQAAQLEQDKANENQPTPESGPDGKDAESNSKPDDESKPQASKAEESSASDPTAAGSSQTDPSSQQKNDSKSLSSDKPNESNDQSNGKEMALAVISTQVPRPSPTESQVARLTGPGSTGASHMPGMMNGMMDFGNKGFEGYGMTHGMGMNGGDGNMAMMGGMGMNGMGMNGMGMNNGMGMGMGMGYGGGNGMMEPMMMNGMGGGGHNNAVMNSNQLGFGGGMHAGNGGMAMDMSGGGGQEAMLGMQLHQTTMMLQNPQLNEPMRMQLLMQQQALQQQLAMVQQRMGGGSMMGTHMMNNNMNMGPAGNGMLMNAGNDHHFGHPLGVHHQNHHSFGPFGMANYAGGPHHPLGFRPNPALQPHQTNAAAGGMGMKPGNPMLNQFNHANMGSNFQRPATLLNQQQHLNNNNNNHFNRRPPHLNNPIQQPPSHLQHVSTHAHNHQPKRKRPEDLIELESGEKVPRYM</sequence>
<dbReference type="PANTHER" id="PTHR15439:SF0">
    <property type="entry name" value="CELL DIVISION CYCLE AND APOPTOSIS REGULATOR PROTEIN 1-RELATED"/>
    <property type="match status" value="1"/>
</dbReference>
<dbReference type="GO" id="GO:0061630">
    <property type="term" value="F:ubiquitin protein ligase activity"/>
    <property type="evidence" value="ECO:0007669"/>
    <property type="project" value="InterPro"/>
</dbReference>
<evidence type="ECO:0000256" key="2">
    <source>
        <dbReference type="ARBA" id="ARBA00022664"/>
    </source>
</evidence>
<feature type="domain" description="CCHC-type" evidence="10">
    <location>
        <begin position="243"/>
        <end position="257"/>
    </location>
</feature>
<feature type="compositionally biased region" description="Polar residues" evidence="8">
    <location>
        <begin position="163"/>
        <end position="174"/>
    </location>
</feature>
<name>A0A2N5VGK0_9BASI</name>
<dbReference type="InterPro" id="IPR025829">
    <property type="entry name" value="Zn_knuckle_CX2CX3GHX4C"/>
</dbReference>
<feature type="compositionally biased region" description="Polar residues" evidence="8">
    <location>
        <begin position="522"/>
        <end position="534"/>
    </location>
</feature>
<evidence type="ECO:0008006" key="14">
    <source>
        <dbReference type="Google" id="ProtNLM"/>
    </source>
</evidence>
<dbReference type="Gene3D" id="3.30.40.10">
    <property type="entry name" value="Zinc/RING finger domain, C3HC4 (zinc finger)"/>
    <property type="match status" value="1"/>
</dbReference>
<dbReference type="GO" id="GO:0008270">
    <property type="term" value="F:zinc ion binding"/>
    <property type="evidence" value="ECO:0007669"/>
    <property type="project" value="UniProtKB-KW"/>
</dbReference>
<dbReference type="SUPFAM" id="SSF57756">
    <property type="entry name" value="Retrovirus zinc finger-like domains"/>
    <property type="match status" value="1"/>
</dbReference>
<dbReference type="Proteomes" id="UP000235392">
    <property type="component" value="Unassembled WGS sequence"/>
</dbReference>
<dbReference type="PANTHER" id="PTHR15439">
    <property type="entry name" value="RETINOBLASTOMA-BINDING PROTEIN 6"/>
    <property type="match status" value="1"/>
</dbReference>
<accession>A0A2N5VGK0</accession>
<feature type="compositionally biased region" description="Polar residues" evidence="8">
    <location>
        <begin position="471"/>
        <end position="510"/>
    </location>
</feature>